<dbReference type="InterPro" id="IPR013785">
    <property type="entry name" value="Aldolase_TIM"/>
</dbReference>
<dbReference type="SFLD" id="SFLDG01386">
    <property type="entry name" value="main_SPASM_domain-containing"/>
    <property type="match status" value="1"/>
</dbReference>
<dbReference type="InterPro" id="IPR058240">
    <property type="entry name" value="rSAM_sf"/>
</dbReference>
<dbReference type="PROSITE" id="PS51918">
    <property type="entry name" value="RADICAL_SAM"/>
    <property type="match status" value="1"/>
</dbReference>
<dbReference type="SUPFAM" id="SSF102114">
    <property type="entry name" value="Radical SAM enzymes"/>
    <property type="match status" value="1"/>
</dbReference>
<dbReference type="InterPro" id="IPR000385">
    <property type="entry name" value="MoaA_NifB_PqqE_Fe-S-bd_CS"/>
</dbReference>
<feature type="domain" description="Radical SAM core" evidence="7">
    <location>
        <begin position="98"/>
        <end position="334"/>
    </location>
</feature>
<comment type="cofactor">
    <cofactor evidence="1">
        <name>[4Fe-4S] cluster</name>
        <dbReference type="ChEBI" id="CHEBI:49883"/>
    </cofactor>
</comment>
<dbReference type="SFLD" id="SFLDG01067">
    <property type="entry name" value="SPASM/twitch_domain_containing"/>
    <property type="match status" value="1"/>
</dbReference>
<dbReference type="RefSeq" id="WP_023000783.1">
    <property type="nucleotide sequence ID" value="NZ_CP045617.1"/>
</dbReference>
<evidence type="ECO:0000256" key="3">
    <source>
        <dbReference type="ARBA" id="ARBA00022691"/>
    </source>
</evidence>
<sequence>MGYLFFQPQNAHRVEVDGRHLLFHVPTTSLFEIDRLDNDVIDLFRDRTRVSEADVRERFSGRVDPLEVTERIRSFLDLDIITDGRPPRAERPPIHIQNFPLTTIVLNVNTGCNLSCTYCYKEDLDTPSKGRRMAFETAKRSIELLLAESPDRDSYNVVFFGGEPLSNLALIKEVVAYAEDRFGNLGKRVDFTLTTNATLLTEEIVDWLNAHRFGLTVSMDGPKALHDKNRKTVGGKGTYNVVASKTRMLLERYTSRPVGGRVTLTHGVTAVYEIWDHLKNEIGFHEVGFSPVTSGPIAPFNLTGDELQTVFDEMKRLGRHYRDEALLGRNIGFSNMHQLMNDLYEGRSKALPCGAGLGMLAVDHEGGLNLCHRFTGSDMETYGTVDGGIEKQKLARFIEDRADRTDKGCSTCRIRNICAGGCYHESYAHFSDPMKPTYHYCDLMRDWVDFGIGVYGELIAGAPAFFSDHIMPRRAFGK</sequence>
<keyword evidence="3" id="KW-0949">S-adenosyl-L-methionine</keyword>
<evidence type="ECO:0000313" key="8">
    <source>
        <dbReference type="EMBL" id="CTQ43074.1"/>
    </source>
</evidence>
<dbReference type="GO" id="GO:0016491">
    <property type="term" value="F:oxidoreductase activity"/>
    <property type="evidence" value="ECO:0007669"/>
    <property type="project" value="InterPro"/>
</dbReference>
<dbReference type="OrthoDB" id="9782387at2"/>
<dbReference type="STRING" id="187304.B0E33_22640"/>
<dbReference type="GO" id="GO:0046872">
    <property type="term" value="F:metal ion binding"/>
    <property type="evidence" value="ECO:0007669"/>
    <property type="project" value="UniProtKB-KW"/>
</dbReference>
<dbReference type="NCBIfam" id="TIGR04085">
    <property type="entry name" value="rSAM_more_4Fe4S"/>
    <property type="match status" value="1"/>
</dbReference>
<reference evidence="9" key="1">
    <citation type="submission" date="2015-07" db="EMBL/GenBank/DDBJ databases">
        <authorList>
            <person name="Rodrigo-Torres Lidia"/>
            <person name="Arahal R.David."/>
        </authorList>
    </citation>
    <scope>NUCLEOTIDE SEQUENCE [LARGE SCALE GENOMIC DNA]</scope>
    <source>
        <strain evidence="9">CECT 4801</strain>
    </source>
</reference>
<proteinExistence type="predicted"/>
<protein>
    <recommendedName>
        <fullName evidence="7">Radical SAM core domain-containing protein</fullName>
    </recommendedName>
</protein>
<evidence type="ECO:0000313" key="9">
    <source>
        <dbReference type="Proteomes" id="UP000048926"/>
    </source>
</evidence>
<dbReference type="CDD" id="cd01335">
    <property type="entry name" value="Radical_SAM"/>
    <property type="match status" value="1"/>
</dbReference>
<evidence type="ECO:0000256" key="1">
    <source>
        <dbReference type="ARBA" id="ARBA00001966"/>
    </source>
</evidence>
<evidence type="ECO:0000259" key="7">
    <source>
        <dbReference type="PROSITE" id="PS51918"/>
    </source>
</evidence>
<organism evidence="8 9">
    <name type="scientific">Roseibium aggregatum</name>
    <dbReference type="NCBI Taxonomy" id="187304"/>
    <lineage>
        <taxon>Bacteria</taxon>
        <taxon>Pseudomonadati</taxon>
        <taxon>Pseudomonadota</taxon>
        <taxon>Alphaproteobacteria</taxon>
        <taxon>Hyphomicrobiales</taxon>
        <taxon>Stappiaceae</taxon>
        <taxon>Roseibium</taxon>
    </lineage>
</organism>
<gene>
    <name evidence="8" type="primary">ydeM</name>
    <name evidence="8" type="ORF">LAL4801_01511</name>
</gene>
<evidence type="ECO:0000256" key="2">
    <source>
        <dbReference type="ARBA" id="ARBA00022485"/>
    </source>
</evidence>
<keyword evidence="9" id="KW-1185">Reference proteome</keyword>
<dbReference type="InterPro" id="IPR023885">
    <property type="entry name" value="4Fe4S-binding_SPASM_dom"/>
</dbReference>
<dbReference type="Gene3D" id="3.20.20.70">
    <property type="entry name" value="Aldolase class I"/>
    <property type="match status" value="1"/>
</dbReference>
<dbReference type="PROSITE" id="PS01305">
    <property type="entry name" value="MOAA_NIFB_PQQE"/>
    <property type="match status" value="1"/>
</dbReference>
<evidence type="ECO:0000256" key="4">
    <source>
        <dbReference type="ARBA" id="ARBA00022723"/>
    </source>
</evidence>
<keyword evidence="2" id="KW-0004">4Fe-4S</keyword>
<dbReference type="Proteomes" id="UP000048926">
    <property type="component" value="Unassembled WGS sequence"/>
</dbReference>
<dbReference type="PANTHER" id="PTHR43273">
    <property type="entry name" value="ANAEROBIC SULFATASE-MATURATING ENZYME HOMOLOG ASLB-RELATED"/>
    <property type="match status" value="1"/>
</dbReference>
<evidence type="ECO:0000256" key="5">
    <source>
        <dbReference type="ARBA" id="ARBA00023004"/>
    </source>
</evidence>
<dbReference type="EMBL" id="CXST01000001">
    <property type="protein sequence ID" value="CTQ43074.1"/>
    <property type="molecule type" value="Genomic_DNA"/>
</dbReference>
<keyword evidence="5" id="KW-0408">Iron</keyword>
<dbReference type="Pfam" id="PF04055">
    <property type="entry name" value="Radical_SAM"/>
    <property type="match status" value="1"/>
</dbReference>
<dbReference type="PANTHER" id="PTHR43273:SF8">
    <property type="entry name" value="RADICAL SAM DOMAIN PROTEIN"/>
    <property type="match status" value="1"/>
</dbReference>
<dbReference type="InterPro" id="IPR023867">
    <property type="entry name" value="Sulphatase_maturase_rSAM"/>
</dbReference>
<dbReference type="SFLD" id="SFLDS00029">
    <property type="entry name" value="Radical_SAM"/>
    <property type="match status" value="1"/>
</dbReference>
<keyword evidence="6" id="KW-0411">Iron-sulfur</keyword>
<dbReference type="InterPro" id="IPR023886">
    <property type="entry name" value="QH-AmDH_gsu_maturation"/>
</dbReference>
<accession>A0A0M6XYY1</accession>
<dbReference type="GO" id="GO:0051539">
    <property type="term" value="F:4 iron, 4 sulfur cluster binding"/>
    <property type="evidence" value="ECO:0007669"/>
    <property type="project" value="UniProtKB-KW"/>
</dbReference>
<name>A0A0M6XYY1_9HYPH</name>
<dbReference type="InterPro" id="IPR007197">
    <property type="entry name" value="rSAM"/>
</dbReference>
<keyword evidence="4" id="KW-0479">Metal-binding</keyword>
<dbReference type="NCBIfam" id="TIGR03906">
    <property type="entry name" value="quino_hemo_SAM"/>
    <property type="match status" value="1"/>
</dbReference>
<dbReference type="SFLD" id="SFLDF00336">
    <property type="entry name" value="quinohemoprotein_amine_dehydro"/>
    <property type="match status" value="1"/>
</dbReference>
<dbReference type="AlphaFoldDB" id="A0A0M6XYY1"/>
<evidence type="ECO:0000256" key="6">
    <source>
        <dbReference type="ARBA" id="ARBA00023014"/>
    </source>
</evidence>
<dbReference type="SFLD" id="SFLDG01384">
    <property type="entry name" value="thioether_bond_formation_requi"/>
    <property type="match status" value="1"/>
</dbReference>